<comment type="caution">
    <text evidence="2">The sequence shown here is derived from an EMBL/GenBank/DDBJ whole genome shotgun (WGS) entry which is preliminary data.</text>
</comment>
<proteinExistence type="predicted"/>
<evidence type="ECO:0000313" key="3">
    <source>
        <dbReference type="Proteomes" id="UP000192132"/>
    </source>
</evidence>
<organism evidence="2 3">
    <name type="scientific">Alkanindiges hydrocarboniclasticus</name>
    <dbReference type="NCBI Taxonomy" id="1907941"/>
    <lineage>
        <taxon>Bacteria</taxon>
        <taxon>Pseudomonadati</taxon>
        <taxon>Pseudomonadota</taxon>
        <taxon>Gammaproteobacteria</taxon>
        <taxon>Moraxellales</taxon>
        <taxon>Moraxellaceae</taxon>
        <taxon>Alkanindiges</taxon>
    </lineage>
</organism>
<evidence type="ECO:0008006" key="4">
    <source>
        <dbReference type="Google" id="ProtNLM"/>
    </source>
</evidence>
<gene>
    <name evidence="2" type="ORF">BKE30_02665</name>
</gene>
<protein>
    <recommendedName>
        <fullName evidence="4">CidA/LrgA family protein</fullName>
    </recommendedName>
</protein>
<evidence type="ECO:0000313" key="2">
    <source>
        <dbReference type="EMBL" id="ONG41759.1"/>
    </source>
</evidence>
<keyword evidence="1" id="KW-0812">Transmembrane</keyword>
<dbReference type="RefSeq" id="WP_076877131.1">
    <property type="nucleotide sequence ID" value="NZ_MLCN01000007.1"/>
</dbReference>
<dbReference type="Proteomes" id="UP000192132">
    <property type="component" value="Unassembled WGS sequence"/>
</dbReference>
<feature type="transmembrane region" description="Helical" evidence="1">
    <location>
        <begin position="74"/>
        <end position="92"/>
    </location>
</feature>
<dbReference type="AlphaFoldDB" id="A0A1S8CWQ7"/>
<dbReference type="EMBL" id="MLCN01000007">
    <property type="protein sequence ID" value="ONG41759.1"/>
    <property type="molecule type" value="Genomic_DNA"/>
</dbReference>
<name>A0A1S8CWQ7_9GAMM</name>
<keyword evidence="1" id="KW-0472">Membrane</keyword>
<reference evidence="2 3" key="1">
    <citation type="submission" date="2016-10" db="EMBL/GenBank/DDBJ databases">
        <title>Draft Genome sequence of Alkanindiges sp. strain H1.</title>
        <authorList>
            <person name="Subhash Y."/>
            <person name="Lee S."/>
        </authorList>
    </citation>
    <scope>NUCLEOTIDE SEQUENCE [LARGE SCALE GENOMIC DNA]</scope>
    <source>
        <strain evidence="2 3">H1</strain>
    </source>
</reference>
<feature type="transmembrane region" description="Helical" evidence="1">
    <location>
        <begin position="37"/>
        <end position="53"/>
    </location>
</feature>
<evidence type="ECO:0000256" key="1">
    <source>
        <dbReference type="SAM" id="Phobius"/>
    </source>
</evidence>
<keyword evidence="1" id="KW-1133">Transmembrane helix</keyword>
<sequence length="126" mass="14597">MLWNKYDWPALVATFALIVLVRESCVWLMGLFAHPELGNLLGLLLLLIILIIWRKIKPLPMRMLDANTHIMKESAFAFLPVSAGSVIMLMHLGDELPWFLFILLFSTLVPLWLYAQMAKRWMSLDK</sequence>
<keyword evidence="3" id="KW-1185">Reference proteome</keyword>
<accession>A0A1S8CWQ7</accession>
<feature type="transmembrane region" description="Helical" evidence="1">
    <location>
        <begin position="98"/>
        <end position="115"/>
    </location>
</feature>
<dbReference type="OrthoDB" id="6710940at2"/>